<feature type="region of interest" description="Disordered" evidence="1">
    <location>
        <begin position="54"/>
        <end position="74"/>
    </location>
</feature>
<protein>
    <submittedName>
        <fullName evidence="2">Uncharacterized protein</fullName>
    </submittedName>
</protein>
<accession>A0AAE0S3Q2</accession>
<evidence type="ECO:0000313" key="3">
    <source>
        <dbReference type="Proteomes" id="UP001195483"/>
    </source>
</evidence>
<evidence type="ECO:0000256" key="1">
    <source>
        <dbReference type="SAM" id="MobiDB-lite"/>
    </source>
</evidence>
<dbReference type="Proteomes" id="UP001195483">
    <property type="component" value="Unassembled WGS sequence"/>
</dbReference>
<reference evidence="2" key="2">
    <citation type="journal article" date="2021" name="Genome Biol. Evol.">
        <title>Developing a high-quality reference genome for a parasitic bivalve with doubly uniparental inheritance (Bivalvia: Unionida).</title>
        <authorList>
            <person name="Smith C.H."/>
        </authorList>
    </citation>
    <scope>NUCLEOTIDE SEQUENCE</scope>
    <source>
        <strain evidence="2">CHS0354</strain>
        <tissue evidence="2">Mantle</tissue>
    </source>
</reference>
<feature type="compositionally biased region" description="Basic and acidic residues" evidence="1">
    <location>
        <begin position="59"/>
        <end position="69"/>
    </location>
</feature>
<organism evidence="2 3">
    <name type="scientific">Potamilus streckersoni</name>
    <dbReference type="NCBI Taxonomy" id="2493646"/>
    <lineage>
        <taxon>Eukaryota</taxon>
        <taxon>Metazoa</taxon>
        <taxon>Spiralia</taxon>
        <taxon>Lophotrochozoa</taxon>
        <taxon>Mollusca</taxon>
        <taxon>Bivalvia</taxon>
        <taxon>Autobranchia</taxon>
        <taxon>Heteroconchia</taxon>
        <taxon>Palaeoheterodonta</taxon>
        <taxon>Unionida</taxon>
        <taxon>Unionoidea</taxon>
        <taxon>Unionidae</taxon>
        <taxon>Ambleminae</taxon>
        <taxon>Lampsilini</taxon>
        <taxon>Potamilus</taxon>
    </lineage>
</organism>
<sequence>MDQTIGNKGSNSLTDGRYKGYTTILSQMVDTIVYRHSLTDGRYKGYTTILSQMKKKTGRDKDTRRDNKTTEATAAATSIIKTEAMRIRMQNVNGGRLVLL</sequence>
<name>A0AAE0S3Q2_9BIVA</name>
<comment type="caution">
    <text evidence="2">The sequence shown here is derived from an EMBL/GenBank/DDBJ whole genome shotgun (WGS) entry which is preliminary data.</text>
</comment>
<keyword evidence="3" id="KW-1185">Reference proteome</keyword>
<gene>
    <name evidence="2" type="ORF">CHS0354_005700</name>
</gene>
<dbReference type="EMBL" id="JAEAOA010000399">
    <property type="protein sequence ID" value="KAK3584842.1"/>
    <property type="molecule type" value="Genomic_DNA"/>
</dbReference>
<evidence type="ECO:0000313" key="2">
    <source>
        <dbReference type="EMBL" id="KAK3584842.1"/>
    </source>
</evidence>
<dbReference type="AlphaFoldDB" id="A0AAE0S3Q2"/>
<reference evidence="2" key="1">
    <citation type="journal article" date="2021" name="Genome Biol. Evol.">
        <title>A High-Quality Reference Genome for a Parasitic Bivalve with Doubly Uniparental Inheritance (Bivalvia: Unionida).</title>
        <authorList>
            <person name="Smith C.H."/>
        </authorList>
    </citation>
    <scope>NUCLEOTIDE SEQUENCE</scope>
    <source>
        <strain evidence="2">CHS0354</strain>
    </source>
</reference>
<reference evidence="2" key="3">
    <citation type="submission" date="2023-05" db="EMBL/GenBank/DDBJ databases">
        <authorList>
            <person name="Smith C.H."/>
        </authorList>
    </citation>
    <scope>NUCLEOTIDE SEQUENCE</scope>
    <source>
        <strain evidence="2">CHS0354</strain>
        <tissue evidence="2">Mantle</tissue>
    </source>
</reference>
<proteinExistence type="predicted"/>